<accession>A0A4S4LGH0</accession>
<dbReference type="InterPro" id="IPR015943">
    <property type="entry name" value="WD40/YVTN_repeat-like_dom_sf"/>
</dbReference>
<dbReference type="PROSITE" id="PS50294">
    <property type="entry name" value="WD_REPEATS_REGION"/>
    <property type="match status" value="1"/>
</dbReference>
<proteinExistence type="predicted"/>
<organism evidence="5 6">
    <name type="scientific">Bondarzewia mesenterica</name>
    <dbReference type="NCBI Taxonomy" id="1095465"/>
    <lineage>
        <taxon>Eukaryota</taxon>
        <taxon>Fungi</taxon>
        <taxon>Dikarya</taxon>
        <taxon>Basidiomycota</taxon>
        <taxon>Agaricomycotina</taxon>
        <taxon>Agaricomycetes</taxon>
        <taxon>Russulales</taxon>
        <taxon>Bondarzewiaceae</taxon>
        <taxon>Bondarzewia</taxon>
    </lineage>
</organism>
<sequence length="399" mass="42885">MSKRGAETQEGTLIKRARPSEVEASQQLIISSSNDERQQALVRSVKRTSSLEAPIVSLSGAHSAEILSCRFDPSGQNIAACSADRSICASILASQGFSTIRDQFEVDIWIMFRVIALWRTYPPNTNYGLLSTIHKAPVLDLQWSLMHPLLYTVSADHTLAYTDLTTGARVRRLRAHRGIINALDRTVAGGAGVELIATASDDGTVRVWEGGEEGSKEPVGVFEIGCPVTCVAWSADGATIYAGALDNEIHVLDLRKQTELLTLTGHTDTPTSLALSPDGSYLLSPSLSSQTLIYDVRPFSASPNRIYCVLGGAPAGFESTLLKGAWSKEDGGRRVALGGADRTVTIWDVDSGKILYKLEQLPGHKGTVTAVDFHPREPIILTGSKDATMLLGEIEPGAL</sequence>
<dbReference type="InterPro" id="IPR001680">
    <property type="entry name" value="WD40_rpt"/>
</dbReference>
<feature type="repeat" description="WD" evidence="3">
    <location>
        <begin position="361"/>
        <end position="399"/>
    </location>
</feature>
<feature type="region of interest" description="Disordered" evidence="4">
    <location>
        <begin position="1"/>
        <end position="31"/>
    </location>
</feature>
<dbReference type="InterPro" id="IPR052234">
    <property type="entry name" value="U5_snRNP_Component"/>
</dbReference>
<dbReference type="InterPro" id="IPR019775">
    <property type="entry name" value="WD40_repeat_CS"/>
</dbReference>
<dbReference type="GO" id="GO:0003723">
    <property type="term" value="F:RNA binding"/>
    <property type="evidence" value="ECO:0007669"/>
    <property type="project" value="TreeGrafter"/>
</dbReference>
<dbReference type="InterPro" id="IPR036322">
    <property type="entry name" value="WD40_repeat_dom_sf"/>
</dbReference>
<dbReference type="PROSITE" id="PS00678">
    <property type="entry name" value="WD_REPEATS_1"/>
    <property type="match status" value="1"/>
</dbReference>
<reference evidence="5 6" key="1">
    <citation type="submission" date="2019-02" db="EMBL/GenBank/DDBJ databases">
        <title>Genome sequencing of the rare red list fungi Bondarzewia mesenterica.</title>
        <authorList>
            <person name="Buettner E."/>
            <person name="Kellner H."/>
        </authorList>
    </citation>
    <scope>NUCLEOTIDE SEQUENCE [LARGE SCALE GENOMIC DNA]</scope>
    <source>
        <strain evidence="5 6">DSM 108281</strain>
    </source>
</reference>
<comment type="caution">
    <text evidence="5">The sequence shown here is derived from an EMBL/GenBank/DDBJ whole genome shotgun (WGS) entry which is preliminary data.</text>
</comment>
<evidence type="ECO:0000313" key="6">
    <source>
        <dbReference type="Proteomes" id="UP000310158"/>
    </source>
</evidence>
<evidence type="ECO:0000256" key="2">
    <source>
        <dbReference type="ARBA" id="ARBA00022737"/>
    </source>
</evidence>
<dbReference type="AlphaFoldDB" id="A0A4S4LGH0"/>
<feature type="repeat" description="WD" evidence="3">
    <location>
        <begin position="332"/>
        <end position="357"/>
    </location>
</feature>
<evidence type="ECO:0000313" key="5">
    <source>
        <dbReference type="EMBL" id="THH11034.1"/>
    </source>
</evidence>
<keyword evidence="6" id="KW-1185">Reference proteome</keyword>
<name>A0A4S4LGH0_9AGAM</name>
<dbReference type="SMART" id="SM00320">
    <property type="entry name" value="WD40"/>
    <property type="match status" value="7"/>
</dbReference>
<dbReference type="Pfam" id="PF00400">
    <property type="entry name" value="WD40"/>
    <property type="match status" value="5"/>
</dbReference>
<dbReference type="PROSITE" id="PS50082">
    <property type="entry name" value="WD_REPEATS_2"/>
    <property type="match status" value="4"/>
</dbReference>
<dbReference type="Proteomes" id="UP000310158">
    <property type="component" value="Unassembled WGS sequence"/>
</dbReference>
<dbReference type="PANTHER" id="PTHR44006">
    <property type="entry name" value="U5 SMALL NUCLEAR RIBONUCLEOPROTEIN 40 KDA PROTEIN"/>
    <property type="match status" value="1"/>
</dbReference>
<protein>
    <submittedName>
        <fullName evidence="5">Uncharacterized protein</fullName>
    </submittedName>
</protein>
<dbReference type="OrthoDB" id="1068471at2759"/>
<evidence type="ECO:0000256" key="3">
    <source>
        <dbReference type="PROSITE-ProRule" id="PRU00221"/>
    </source>
</evidence>
<dbReference type="GO" id="GO:0071013">
    <property type="term" value="C:catalytic step 2 spliceosome"/>
    <property type="evidence" value="ECO:0007669"/>
    <property type="project" value="TreeGrafter"/>
</dbReference>
<gene>
    <name evidence="5" type="ORF">EW146_g8178</name>
</gene>
<keyword evidence="2" id="KW-0677">Repeat</keyword>
<dbReference type="Gene3D" id="2.130.10.10">
    <property type="entry name" value="YVTN repeat-like/Quinoprotein amine dehydrogenase"/>
    <property type="match status" value="1"/>
</dbReference>
<keyword evidence="1 3" id="KW-0853">WD repeat</keyword>
<feature type="repeat" description="WD" evidence="3">
    <location>
        <begin position="173"/>
        <end position="209"/>
    </location>
</feature>
<dbReference type="SUPFAM" id="SSF50978">
    <property type="entry name" value="WD40 repeat-like"/>
    <property type="match status" value="1"/>
</dbReference>
<dbReference type="PANTHER" id="PTHR44006:SF1">
    <property type="entry name" value="U5 SMALL NUCLEAR RIBONUCLEOPROTEIN 40 KDA PROTEIN"/>
    <property type="match status" value="1"/>
</dbReference>
<evidence type="ECO:0000256" key="1">
    <source>
        <dbReference type="ARBA" id="ARBA00022574"/>
    </source>
</evidence>
<evidence type="ECO:0000256" key="4">
    <source>
        <dbReference type="SAM" id="MobiDB-lite"/>
    </source>
</evidence>
<dbReference type="EMBL" id="SGPL01000536">
    <property type="protein sequence ID" value="THH11034.1"/>
    <property type="molecule type" value="Genomic_DNA"/>
</dbReference>
<feature type="repeat" description="WD" evidence="3">
    <location>
        <begin position="263"/>
        <end position="297"/>
    </location>
</feature>